<evidence type="ECO:0000256" key="3">
    <source>
        <dbReference type="ARBA" id="ARBA00022448"/>
    </source>
</evidence>
<accession>A0A6G9GXM8</accession>
<dbReference type="RefSeq" id="WP_167027999.1">
    <property type="nucleotide sequence ID" value="NZ_CP050177.1"/>
</dbReference>
<dbReference type="InterPro" id="IPR003439">
    <property type="entry name" value="ABC_transporter-like_ATP-bd"/>
</dbReference>
<keyword evidence="14" id="KW-1185">Reference proteome</keyword>
<dbReference type="InterPro" id="IPR027417">
    <property type="entry name" value="P-loop_NTPase"/>
</dbReference>
<dbReference type="Pfam" id="PF13732">
    <property type="entry name" value="DrrA1-3_C"/>
    <property type="match status" value="1"/>
</dbReference>
<protein>
    <recommendedName>
        <fullName evidence="2">ABC-type xenobiotic transporter</fullName>
        <ecNumber evidence="2">7.6.2.2</ecNumber>
    </recommendedName>
</protein>
<dbReference type="InterPro" id="IPR005894">
    <property type="entry name" value="DrrA"/>
</dbReference>
<evidence type="ECO:0000256" key="6">
    <source>
        <dbReference type="ARBA" id="ARBA00022840"/>
    </source>
</evidence>
<comment type="similarity">
    <text evidence="10">Belongs to the ABC transporter superfamily. Drug exporter-1 (DrugE1) (TC 3.A.1.105) family.</text>
</comment>
<evidence type="ECO:0000256" key="10">
    <source>
        <dbReference type="ARBA" id="ARBA00049985"/>
    </source>
</evidence>
<evidence type="ECO:0000256" key="2">
    <source>
        <dbReference type="ARBA" id="ARBA00012191"/>
    </source>
</evidence>
<dbReference type="GO" id="GO:0005886">
    <property type="term" value="C:plasma membrane"/>
    <property type="evidence" value="ECO:0007669"/>
    <property type="project" value="UniProtKB-SubCell"/>
</dbReference>
<feature type="compositionally biased region" description="Gly residues" evidence="11">
    <location>
        <begin position="324"/>
        <end position="334"/>
    </location>
</feature>
<feature type="domain" description="ABC transporter" evidence="12">
    <location>
        <begin position="5"/>
        <end position="235"/>
    </location>
</feature>
<sequence length="367" mass="38558">MPGAIYAEGLVKTFGDVRALDGVDLDVPEGTVLGLLGPNGAGKTTAVRVLTTLLQPDSGRAEVAGIDVVKYPNEVRRSIGLSGQFAAVDEYLTGRENLRMVGQLYQMRSKAAKARADELLERFNLTDAADRTTKTYSGGMRRRLDLAAALVVSPPVMFMDEPTTGLDPRNRQQLWGIIQELVAGGTTLLLTTQYLEEADHLAHDICVIDHGQVIARGTADQLKAQTGGERVEVVVHEQAQIAPTRTVLAGFGKGGEELVAVAEHTRKLTVPVTGGAKLLAEVIRELDSRGVEIDDIGLRRPTLDDVFISLTGHAAEGAKAEPENGGGGGKGAGKGGREDAGKGGADDGGPGRDVPGKSDITAKEAGK</sequence>
<dbReference type="InterPro" id="IPR025302">
    <property type="entry name" value="DrrA1/2-like_C"/>
</dbReference>
<dbReference type="AlphaFoldDB" id="A0A6G9GXM8"/>
<dbReference type="PROSITE" id="PS00211">
    <property type="entry name" value="ABC_TRANSPORTER_1"/>
    <property type="match status" value="1"/>
</dbReference>
<dbReference type="GO" id="GO:0043215">
    <property type="term" value="P:daunorubicin transport"/>
    <property type="evidence" value="ECO:0007669"/>
    <property type="project" value="InterPro"/>
</dbReference>
<keyword evidence="5" id="KW-0547">Nucleotide-binding</keyword>
<evidence type="ECO:0000259" key="12">
    <source>
        <dbReference type="PROSITE" id="PS50893"/>
    </source>
</evidence>
<dbReference type="PANTHER" id="PTHR42711">
    <property type="entry name" value="ABC TRANSPORTER ATP-BINDING PROTEIN"/>
    <property type="match status" value="1"/>
</dbReference>
<dbReference type="InterPro" id="IPR017871">
    <property type="entry name" value="ABC_transporter-like_CS"/>
</dbReference>
<keyword evidence="4" id="KW-1003">Cell membrane</keyword>
<dbReference type="GO" id="GO:0008559">
    <property type="term" value="F:ABC-type xenobiotic transporter activity"/>
    <property type="evidence" value="ECO:0007669"/>
    <property type="project" value="UniProtKB-EC"/>
</dbReference>
<feature type="region of interest" description="Disordered" evidence="11">
    <location>
        <begin position="317"/>
        <end position="367"/>
    </location>
</feature>
<feature type="compositionally biased region" description="Basic and acidic residues" evidence="11">
    <location>
        <begin position="335"/>
        <end position="345"/>
    </location>
</feature>
<dbReference type="KEGG" id="slia:HA039_12110"/>
<keyword evidence="9" id="KW-0046">Antibiotic resistance</keyword>
<dbReference type="InterPro" id="IPR003593">
    <property type="entry name" value="AAA+_ATPase"/>
</dbReference>
<evidence type="ECO:0000256" key="5">
    <source>
        <dbReference type="ARBA" id="ARBA00022741"/>
    </source>
</evidence>
<dbReference type="SMART" id="SM00382">
    <property type="entry name" value="AAA"/>
    <property type="match status" value="1"/>
</dbReference>
<dbReference type="PANTHER" id="PTHR42711:SF19">
    <property type="entry name" value="DOXORUBICIN RESISTANCE ATP-BINDING PROTEIN DRRA"/>
    <property type="match status" value="1"/>
</dbReference>
<dbReference type="NCBIfam" id="TIGR01188">
    <property type="entry name" value="drrA"/>
    <property type="match status" value="1"/>
</dbReference>
<evidence type="ECO:0000256" key="1">
    <source>
        <dbReference type="ARBA" id="ARBA00004413"/>
    </source>
</evidence>
<dbReference type="SUPFAM" id="SSF52540">
    <property type="entry name" value="P-loop containing nucleoside triphosphate hydrolases"/>
    <property type="match status" value="1"/>
</dbReference>
<dbReference type="GO" id="GO:0016887">
    <property type="term" value="F:ATP hydrolysis activity"/>
    <property type="evidence" value="ECO:0007669"/>
    <property type="project" value="InterPro"/>
</dbReference>
<organism evidence="13 14">
    <name type="scientific">Streptomyces liangshanensis</name>
    <dbReference type="NCBI Taxonomy" id="2717324"/>
    <lineage>
        <taxon>Bacteria</taxon>
        <taxon>Bacillati</taxon>
        <taxon>Actinomycetota</taxon>
        <taxon>Actinomycetes</taxon>
        <taxon>Kitasatosporales</taxon>
        <taxon>Streptomycetaceae</taxon>
        <taxon>Streptomyces</taxon>
    </lineage>
</organism>
<dbReference type="FunFam" id="3.40.50.300:FF:000589">
    <property type="entry name" value="ABC transporter, ATP-binding subunit"/>
    <property type="match status" value="1"/>
</dbReference>
<dbReference type="EMBL" id="CP050177">
    <property type="protein sequence ID" value="QIQ02974.1"/>
    <property type="molecule type" value="Genomic_DNA"/>
</dbReference>
<gene>
    <name evidence="13" type="ORF">HA039_12110</name>
</gene>
<dbReference type="Pfam" id="PF00005">
    <property type="entry name" value="ABC_tran"/>
    <property type="match status" value="1"/>
</dbReference>
<keyword evidence="7" id="KW-1278">Translocase</keyword>
<dbReference type="EC" id="7.6.2.2" evidence="2"/>
<dbReference type="Proteomes" id="UP000501179">
    <property type="component" value="Chromosome"/>
</dbReference>
<keyword evidence="3" id="KW-0813">Transport</keyword>
<keyword evidence="6 13" id="KW-0067">ATP-binding</keyword>
<keyword evidence="8" id="KW-0472">Membrane</keyword>
<reference evidence="13 14" key="1">
    <citation type="submission" date="2020-03" db="EMBL/GenBank/DDBJ databases">
        <title>A novel species.</title>
        <authorList>
            <person name="Gao J."/>
        </authorList>
    </citation>
    <scope>NUCLEOTIDE SEQUENCE [LARGE SCALE GENOMIC DNA]</scope>
    <source>
        <strain evidence="13 14">QMT-12</strain>
    </source>
</reference>
<dbReference type="GO" id="GO:1900753">
    <property type="term" value="P:doxorubicin transport"/>
    <property type="evidence" value="ECO:0007669"/>
    <property type="project" value="InterPro"/>
</dbReference>
<evidence type="ECO:0000256" key="11">
    <source>
        <dbReference type="SAM" id="MobiDB-lite"/>
    </source>
</evidence>
<evidence type="ECO:0000256" key="4">
    <source>
        <dbReference type="ARBA" id="ARBA00022475"/>
    </source>
</evidence>
<evidence type="ECO:0000256" key="9">
    <source>
        <dbReference type="ARBA" id="ARBA00023251"/>
    </source>
</evidence>
<evidence type="ECO:0000313" key="14">
    <source>
        <dbReference type="Proteomes" id="UP000501179"/>
    </source>
</evidence>
<dbReference type="Gene3D" id="3.40.50.300">
    <property type="entry name" value="P-loop containing nucleotide triphosphate hydrolases"/>
    <property type="match status" value="1"/>
</dbReference>
<dbReference type="InterPro" id="IPR050763">
    <property type="entry name" value="ABC_transporter_ATP-binding"/>
</dbReference>
<feature type="compositionally biased region" description="Basic and acidic residues" evidence="11">
    <location>
        <begin position="354"/>
        <end position="367"/>
    </location>
</feature>
<dbReference type="GO" id="GO:0046677">
    <property type="term" value="P:response to antibiotic"/>
    <property type="evidence" value="ECO:0007669"/>
    <property type="project" value="UniProtKB-KW"/>
</dbReference>
<name>A0A6G9GXM8_9ACTN</name>
<evidence type="ECO:0000256" key="8">
    <source>
        <dbReference type="ARBA" id="ARBA00023136"/>
    </source>
</evidence>
<dbReference type="PROSITE" id="PS50893">
    <property type="entry name" value="ABC_TRANSPORTER_2"/>
    <property type="match status" value="1"/>
</dbReference>
<evidence type="ECO:0000256" key="7">
    <source>
        <dbReference type="ARBA" id="ARBA00022967"/>
    </source>
</evidence>
<evidence type="ECO:0000313" key="13">
    <source>
        <dbReference type="EMBL" id="QIQ02974.1"/>
    </source>
</evidence>
<dbReference type="GO" id="GO:0005524">
    <property type="term" value="F:ATP binding"/>
    <property type="evidence" value="ECO:0007669"/>
    <property type="project" value="UniProtKB-KW"/>
</dbReference>
<proteinExistence type="inferred from homology"/>
<comment type="subcellular location">
    <subcellularLocation>
        <location evidence="1">Cell membrane</location>
        <topology evidence="1">Peripheral membrane protein</topology>
        <orientation evidence="1">Cytoplasmic side</orientation>
    </subcellularLocation>
</comment>